<keyword evidence="1" id="KW-1133">Transmembrane helix</keyword>
<evidence type="ECO:0000313" key="3">
    <source>
        <dbReference type="EMBL" id="RSD25385.1"/>
    </source>
</evidence>
<protein>
    <submittedName>
        <fullName evidence="3">DUF2062 domain-containing protein</fullName>
    </submittedName>
</protein>
<feature type="transmembrane region" description="Helical" evidence="1">
    <location>
        <begin position="60"/>
        <end position="80"/>
    </location>
</feature>
<comment type="caution">
    <text evidence="3">The sequence shown here is derived from an EMBL/GenBank/DDBJ whole genome shotgun (WGS) entry which is preliminary data.</text>
</comment>
<proteinExistence type="predicted"/>
<sequence>MINKNMRKLKFLLIKLFRIKGNAHNVSLGFTLGFLIHFIPSFGMGPVLSTMSAKLFRGNAVAGFISGVALIWLFPFLFYLNVVVGETLFPYGMFPSSIDMSQHGMSLGAGMHLGAAFFLGMIVNIILFGMIVYYLIYMIMRKYRLTFLSIIRKWEIKK</sequence>
<feature type="transmembrane region" description="Helical" evidence="1">
    <location>
        <begin position="115"/>
        <end position="136"/>
    </location>
</feature>
<dbReference type="Proteomes" id="UP000279911">
    <property type="component" value="Unassembled WGS sequence"/>
</dbReference>
<accession>A0A427TM04</accession>
<dbReference type="OrthoDB" id="2081705at2"/>
<reference evidence="4" key="1">
    <citation type="submission" date="2018-12" db="EMBL/GenBank/DDBJ databases">
        <title>Bacillus chawlae sp. nov., Bacillus glennii sp. nov., and Bacillus saganii sp. nov. Isolated from the Vehicle Assembly Building at Kennedy Space Center where the Viking Spacecraft were Assembled.</title>
        <authorList>
            <person name="Seuylemezian A."/>
            <person name="Vaishampayan P."/>
        </authorList>
    </citation>
    <scope>NUCLEOTIDE SEQUENCE [LARGE SCALE GENOMIC DNA]</scope>
    <source>
        <strain evidence="4">DSM 13966</strain>
    </source>
</reference>
<keyword evidence="1" id="KW-0812">Transmembrane</keyword>
<evidence type="ECO:0000259" key="2">
    <source>
        <dbReference type="Pfam" id="PF09835"/>
    </source>
</evidence>
<evidence type="ECO:0000313" key="4">
    <source>
        <dbReference type="Proteomes" id="UP000279911"/>
    </source>
</evidence>
<feature type="transmembrane region" description="Helical" evidence="1">
    <location>
        <begin position="26"/>
        <end position="48"/>
    </location>
</feature>
<feature type="domain" description="DUF2062" evidence="2">
    <location>
        <begin position="7"/>
        <end position="144"/>
    </location>
</feature>
<organism evidence="3 4">
    <name type="scientific">Mesobacillus subterraneus</name>
    <dbReference type="NCBI Taxonomy" id="285983"/>
    <lineage>
        <taxon>Bacteria</taxon>
        <taxon>Bacillati</taxon>
        <taxon>Bacillota</taxon>
        <taxon>Bacilli</taxon>
        <taxon>Bacillales</taxon>
        <taxon>Bacillaceae</taxon>
        <taxon>Mesobacillus</taxon>
    </lineage>
</organism>
<evidence type="ECO:0000256" key="1">
    <source>
        <dbReference type="SAM" id="Phobius"/>
    </source>
</evidence>
<keyword evidence="1" id="KW-0472">Membrane</keyword>
<gene>
    <name evidence="3" type="ORF">EJA10_16365</name>
</gene>
<dbReference type="EMBL" id="RSFW01000019">
    <property type="protein sequence ID" value="RSD25385.1"/>
    <property type="molecule type" value="Genomic_DNA"/>
</dbReference>
<dbReference type="Pfam" id="PF09835">
    <property type="entry name" value="DUF2062"/>
    <property type="match status" value="1"/>
</dbReference>
<name>A0A427TM04_9BACI</name>
<dbReference type="AlphaFoldDB" id="A0A427TM04"/>
<dbReference type="InterPro" id="IPR018639">
    <property type="entry name" value="DUF2062"/>
</dbReference>
<dbReference type="RefSeq" id="WP_125481104.1">
    <property type="nucleotide sequence ID" value="NZ_RSFW01000019.1"/>
</dbReference>